<evidence type="ECO:0000313" key="7">
    <source>
        <dbReference type="EMBL" id="QNO57728.1"/>
    </source>
</evidence>
<feature type="transmembrane region" description="Helical" evidence="6">
    <location>
        <begin position="32"/>
        <end position="53"/>
    </location>
</feature>
<keyword evidence="4 6" id="KW-1133">Transmembrane helix</keyword>
<dbReference type="AlphaFoldDB" id="A0A7G9ZBU4"/>
<evidence type="ECO:0008006" key="8">
    <source>
        <dbReference type="Google" id="ProtNLM"/>
    </source>
</evidence>
<feature type="transmembrane region" description="Helical" evidence="6">
    <location>
        <begin position="83"/>
        <end position="105"/>
    </location>
</feature>
<protein>
    <recommendedName>
        <fullName evidence="8">Branched-chain amino acid ABC transporter permease</fullName>
    </recommendedName>
</protein>
<feature type="transmembrane region" description="Helical" evidence="6">
    <location>
        <begin position="112"/>
        <end position="131"/>
    </location>
</feature>
<dbReference type="GO" id="GO:0015658">
    <property type="term" value="F:branched-chain amino acid transmembrane transporter activity"/>
    <property type="evidence" value="ECO:0007669"/>
    <property type="project" value="InterPro"/>
</dbReference>
<evidence type="ECO:0000256" key="4">
    <source>
        <dbReference type="ARBA" id="ARBA00022989"/>
    </source>
</evidence>
<dbReference type="Pfam" id="PF02653">
    <property type="entry name" value="BPD_transp_2"/>
    <property type="match status" value="1"/>
</dbReference>
<sequence length="317" mass="34476">MKLNRLNLKTGIDIVTLILAFLLPLILEVNQYLLTVLILMLVFTMYSSAWNLLATSGQGSLGHAAFFGIGGYVSAIISNSFGLPVILTIVIGGFFAAVIGVLIGLTCVRLKAWFLAMVTFGFAIIAQTVTVELSGLTGGWDGIPAKKLVPVTIINHVMYEYYIILVIAVVVIFIIYLIMKSKMGLALEAIRENELEAKVMGINVTVYKLKAFAASAFFTGIAGALEIHHFGYVTPEVYGIDISFWPIIYAVSGGLYTIGGPILGTVVITAIWEVLRSFGMTYGRFILIGLILILIVIFLPKGLISIPEKIKSKFLKN</sequence>
<keyword evidence="3 6" id="KW-0812">Transmembrane</keyword>
<evidence type="ECO:0000256" key="5">
    <source>
        <dbReference type="ARBA" id="ARBA00023136"/>
    </source>
</evidence>
<accession>A0A7G9ZBU4</accession>
<dbReference type="InterPro" id="IPR001851">
    <property type="entry name" value="ABC_transp_permease"/>
</dbReference>
<proteinExistence type="predicted"/>
<organism evidence="7">
    <name type="scientific">Candidatus Methanophaga sp. ANME-1 ERB7</name>
    <dbReference type="NCBI Taxonomy" id="2759913"/>
    <lineage>
        <taxon>Archaea</taxon>
        <taxon>Methanobacteriati</taxon>
        <taxon>Methanobacteriota</taxon>
        <taxon>Stenosarchaea group</taxon>
        <taxon>Methanomicrobia</taxon>
        <taxon>Candidatus Methanophagales</taxon>
        <taxon>Candidatus Methanophagaceae</taxon>
        <taxon>Candidatus Methanophaga</taxon>
    </lineage>
</organism>
<dbReference type="PANTHER" id="PTHR30482">
    <property type="entry name" value="HIGH-AFFINITY BRANCHED-CHAIN AMINO ACID TRANSPORT SYSTEM PERMEASE"/>
    <property type="match status" value="1"/>
</dbReference>
<keyword evidence="5 6" id="KW-0472">Membrane</keyword>
<evidence type="ECO:0000256" key="2">
    <source>
        <dbReference type="ARBA" id="ARBA00022475"/>
    </source>
</evidence>
<dbReference type="CDD" id="cd06581">
    <property type="entry name" value="TM_PBP1_LivM_like"/>
    <property type="match status" value="1"/>
</dbReference>
<feature type="transmembrane region" description="Helical" evidence="6">
    <location>
        <begin position="161"/>
        <end position="179"/>
    </location>
</feature>
<keyword evidence="2" id="KW-1003">Cell membrane</keyword>
<feature type="transmembrane region" description="Helical" evidence="6">
    <location>
        <begin position="60"/>
        <end position="77"/>
    </location>
</feature>
<dbReference type="EMBL" id="MT631700">
    <property type="protein sequence ID" value="QNO57728.1"/>
    <property type="molecule type" value="Genomic_DNA"/>
</dbReference>
<dbReference type="GO" id="GO:0005886">
    <property type="term" value="C:plasma membrane"/>
    <property type="evidence" value="ECO:0007669"/>
    <property type="project" value="UniProtKB-SubCell"/>
</dbReference>
<name>A0A7G9ZBU4_9EURY</name>
<feature type="transmembrane region" description="Helical" evidence="6">
    <location>
        <begin position="7"/>
        <end position="26"/>
    </location>
</feature>
<comment type="subcellular location">
    <subcellularLocation>
        <location evidence="1">Cell membrane</location>
        <topology evidence="1">Multi-pass membrane protein</topology>
    </subcellularLocation>
</comment>
<gene>
    <name evidence="7" type="ORF">GBAFDLPJ_00022</name>
</gene>
<evidence type="ECO:0000256" key="3">
    <source>
        <dbReference type="ARBA" id="ARBA00022692"/>
    </source>
</evidence>
<feature type="transmembrane region" description="Helical" evidence="6">
    <location>
        <begin position="284"/>
        <end position="304"/>
    </location>
</feature>
<dbReference type="InterPro" id="IPR043428">
    <property type="entry name" value="LivM-like"/>
</dbReference>
<evidence type="ECO:0000256" key="1">
    <source>
        <dbReference type="ARBA" id="ARBA00004651"/>
    </source>
</evidence>
<dbReference type="PANTHER" id="PTHR30482:SF10">
    <property type="entry name" value="HIGH-AFFINITY BRANCHED-CHAIN AMINO ACID TRANSPORT PROTEIN BRAE"/>
    <property type="match status" value="1"/>
</dbReference>
<evidence type="ECO:0000256" key="6">
    <source>
        <dbReference type="SAM" id="Phobius"/>
    </source>
</evidence>
<reference evidence="7" key="1">
    <citation type="submission" date="2020-06" db="EMBL/GenBank/DDBJ databases">
        <title>Unique genomic features of the anaerobic methanotrophic archaea.</title>
        <authorList>
            <person name="Chadwick G.L."/>
            <person name="Skennerton C.T."/>
            <person name="Laso-Perez R."/>
            <person name="Leu A.O."/>
            <person name="Speth D.R."/>
            <person name="Yu H."/>
            <person name="Morgan-Lang C."/>
            <person name="Hatzenpichler R."/>
            <person name="Goudeau D."/>
            <person name="Malmstrom R."/>
            <person name="Brazelton W.J."/>
            <person name="Woyke T."/>
            <person name="Hallam S.J."/>
            <person name="Tyson G.W."/>
            <person name="Wegener G."/>
            <person name="Boetius A."/>
            <person name="Orphan V."/>
        </authorList>
    </citation>
    <scope>NUCLEOTIDE SEQUENCE</scope>
</reference>
<feature type="transmembrane region" description="Helical" evidence="6">
    <location>
        <begin position="247"/>
        <end position="272"/>
    </location>
</feature>